<dbReference type="Gene3D" id="2.60.40.10">
    <property type="entry name" value="Immunoglobulins"/>
    <property type="match status" value="1"/>
</dbReference>
<evidence type="ECO:0000313" key="2">
    <source>
        <dbReference type="Proteomes" id="UP000246099"/>
    </source>
</evidence>
<name>A0ABM6WC02_9BACT</name>
<dbReference type="Proteomes" id="UP000246099">
    <property type="component" value="Chromosome"/>
</dbReference>
<dbReference type="SUPFAM" id="SSF49354">
    <property type="entry name" value="PapD-like"/>
    <property type="match status" value="1"/>
</dbReference>
<evidence type="ECO:0000313" key="1">
    <source>
        <dbReference type="EMBL" id="AWO01431.1"/>
    </source>
</evidence>
<sequence>MAITGALLLSALPFRQTMAQGNLMIMPRRVVFENSKRLHELNLINTGQDTARYAISLKHYRMKDDGSFEEIDTAAHDASFADKYLRFFPRNVVLGPGEAQSVRIQLTQTGRLLPGEYRSHLYFRAVPNEAPLGQEPAGQ</sequence>
<gene>
    <name evidence="1" type="ORF">DLD77_06865</name>
</gene>
<dbReference type="InterPro" id="IPR008962">
    <property type="entry name" value="PapD-like_sf"/>
</dbReference>
<dbReference type="InterPro" id="IPR013783">
    <property type="entry name" value="Ig-like_fold"/>
</dbReference>
<keyword evidence="2" id="KW-1185">Reference proteome</keyword>
<protein>
    <recommendedName>
        <fullName evidence="3">Molecular chaperone</fullName>
    </recommendedName>
</protein>
<proteinExistence type="predicted"/>
<dbReference type="EMBL" id="CP029600">
    <property type="protein sequence ID" value="AWO01431.1"/>
    <property type="molecule type" value="Genomic_DNA"/>
</dbReference>
<reference evidence="1 2" key="1">
    <citation type="submission" date="2018-05" db="EMBL/GenBank/DDBJ databases">
        <title>Chitinophaga sp. nov., isolated from rhizosphere soil of Alhagi.</title>
        <authorList>
            <person name="Liu Y."/>
        </authorList>
    </citation>
    <scope>NUCLEOTIDE SEQUENCE [LARGE SCALE GENOMIC DNA]</scope>
    <source>
        <strain evidence="1 2">T22</strain>
    </source>
</reference>
<organism evidence="1 2">
    <name type="scientific">Chitinophaga alhagiae</name>
    <dbReference type="NCBI Taxonomy" id="2203219"/>
    <lineage>
        <taxon>Bacteria</taxon>
        <taxon>Pseudomonadati</taxon>
        <taxon>Bacteroidota</taxon>
        <taxon>Chitinophagia</taxon>
        <taxon>Chitinophagales</taxon>
        <taxon>Chitinophagaceae</taxon>
        <taxon>Chitinophaga</taxon>
    </lineage>
</organism>
<evidence type="ECO:0008006" key="3">
    <source>
        <dbReference type="Google" id="ProtNLM"/>
    </source>
</evidence>
<accession>A0ABM6WC02</accession>